<protein>
    <submittedName>
        <fullName evidence="2">Uncharacterized protein</fullName>
    </submittedName>
</protein>
<evidence type="ECO:0000313" key="3">
    <source>
        <dbReference type="Proteomes" id="UP000886889"/>
    </source>
</evidence>
<evidence type="ECO:0000313" key="2">
    <source>
        <dbReference type="EMBL" id="HIV22781.1"/>
    </source>
</evidence>
<reference evidence="2" key="2">
    <citation type="journal article" date="2021" name="PeerJ">
        <title>Extensive microbial diversity within the chicken gut microbiome revealed by metagenomics and culture.</title>
        <authorList>
            <person name="Gilroy R."/>
            <person name="Ravi A."/>
            <person name="Getino M."/>
            <person name="Pursley I."/>
            <person name="Horton D.L."/>
            <person name="Alikhan N.F."/>
            <person name="Baker D."/>
            <person name="Gharbi K."/>
            <person name="Hall N."/>
            <person name="Watson M."/>
            <person name="Adriaenssens E.M."/>
            <person name="Foster-Nyarko E."/>
            <person name="Jarju S."/>
            <person name="Secka A."/>
            <person name="Antonio M."/>
            <person name="Oren A."/>
            <person name="Chaudhuri R.R."/>
            <person name="La Ragione R."/>
            <person name="Hildebrand F."/>
            <person name="Pallen M.J."/>
        </authorList>
    </citation>
    <scope>NUCLEOTIDE SEQUENCE</scope>
    <source>
        <strain evidence="2">ChiBcec6-7307</strain>
    </source>
</reference>
<reference evidence="2" key="1">
    <citation type="submission" date="2020-10" db="EMBL/GenBank/DDBJ databases">
        <authorList>
            <person name="Gilroy R."/>
        </authorList>
    </citation>
    <scope>NUCLEOTIDE SEQUENCE</scope>
    <source>
        <strain evidence="2">ChiBcec6-7307</strain>
    </source>
</reference>
<proteinExistence type="predicted"/>
<gene>
    <name evidence="2" type="ORF">IAC80_02455</name>
</gene>
<keyword evidence="1" id="KW-0472">Membrane</keyword>
<dbReference type="AlphaFoldDB" id="A0A9D1T7T6"/>
<keyword evidence="1" id="KW-1133">Transmembrane helix</keyword>
<organism evidence="2 3">
    <name type="scientific">Candidatus Merdiplasma excrementigallinarum</name>
    <dbReference type="NCBI Taxonomy" id="2840864"/>
    <lineage>
        <taxon>Bacteria</taxon>
        <taxon>Bacillati</taxon>
        <taxon>Bacillota</taxon>
        <taxon>Clostridia</taxon>
        <taxon>Lachnospirales</taxon>
        <taxon>Lachnospiraceae</taxon>
        <taxon>Lachnospiraceae incertae sedis</taxon>
        <taxon>Candidatus Merdiplasma</taxon>
    </lineage>
</organism>
<feature type="transmembrane region" description="Helical" evidence="1">
    <location>
        <begin position="88"/>
        <end position="109"/>
    </location>
</feature>
<feature type="transmembrane region" description="Helical" evidence="1">
    <location>
        <begin position="21"/>
        <end position="47"/>
    </location>
</feature>
<keyword evidence="1" id="KW-0812">Transmembrane</keyword>
<dbReference type="Proteomes" id="UP000886889">
    <property type="component" value="Unassembled WGS sequence"/>
</dbReference>
<evidence type="ECO:0000256" key="1">
    <source>
        <dbReference type="SAM" id="Phobius"/>
    </source>
</evidence>
<comment type="caution">
    <text evidence="2">The sequence shown here is derived from an EMBL/GenBank/DDBJ whole genome shotgun (WGS) entry which is preliminary data.</text>
</comment>
<name>A0A9D1T7T6_9FIRM</name>
<accession>A0A9D1T7T6</accession>
<feature type="transmembrane region" description="Helical" evidence="1">
    <location>
        <begin position="53"/>
        <end position="76"/>
    </location>
</feature>
<sequence>MARKKDRYRAYVYEETAHSGKGILAAVLGGVSLLIFLLLAGICAALAGGAGEWSGSVGFTAFAAAFYGLVTGLESFHQPSKSYFFSKLGTLLCGFMVAVWFLIFCLGLAGI</sequence>
<dbReference type="EMBL" id="DVOS01000028">
    <property type="protein sequence ID" value="HIV22781.1"/>
    <property type="molecule type" value="Genomic_DNA"/>
</dbReference>